<keyword evidence="1" id="KW-1133">Transmembrane helix</keyword>
<accession>A0A482MR75</accession>
<proteinExistence type="predicted"/>
<reference evidence="2 3" key="1">
    <citation type="submission" date="2019-01" db="EMBL/GenBank/DDBJ databases">
        <title>Still something new to discover - new insights into E. coli phage diversity and taxonomy.</title>
        <authorList>
            <person name="Korf I.H.E."/>
            <person name="Adriaennsens E."/>
            <person name="Dreiseikelmann B."/>
            <person name="Kropinski A."/>
            <person name="Nimtz M."/>
            <person name="Meier-Kolthoff J.P."/>
            <person name="Rohde M."/>
            <person name="van Raaij M."/>
            <person name="Wittmann J."/>
        </authorList>
    </citation>
    <scope>NUCLEOTIDE SEQUENCE [LARGE SCALE GENOMIC DNA]</scope>
</reference>
<keyword evidence="1" id="KW-0812">Transmembrane</keyword>
<feature type="transmembrane region" description="Helical" evidence="1">
    <location>
        <begin position="44"/>
        <end position="60"/>
    </location>
</feature>
<name>A0A482MR75_9CAUD</name>
<evidence type="ECO:0000313" key="2">
    <source>
        <dbReference type="EMBL" id="QBQ76497.1"/>
    </source>
</evidence>
<gene>
    <name evidence="2" type="ORF">WFI101126_00069</name>
</gene>
<dbReference type="Proteomes" id="UP000306560">
    <property type="component" value="Segment"/>
</dbReference>
<protein>
    <submittedName>
        <fullName evidence="2">Uncharacterized protein</fullName>
    </submittedName>
</protein>
<keyword evidence="1" id="KW-0472">Membrane</keyword>
<keyword evidence="3" id="KW-1185">Reference proteome</keyword>
<evidence type="ECO:0000256" key="1">
    <source>
        <dbReference type="SAM" id="Phobius"/>
    </source>
</evidence>
<organism evidence="2 3">
    <name type="scientific">Escherichia phage vB_EcoP_WFI101126</name>
    <dbReference type="NCBI Taxonomy" id="2508203"/>
    <lineage>
        <taxon>Viruses</taxon>
        <taxon>Duplodnaviria</taxon>
        <taxon>Heunggongvirae</taxon>
        <taxon>Uroviricota</taxon>
        <taxon>Caudoviricetes</taxon>
        <taxon>Mktvariviridae</taxon>
        <taxon>Gordonclarkvirinae</taxon>
        <taxon>Kuravirus</taxon>
        <taxon>Kuravirus WFI101126</taxon>
    </lineage>
</organism>
<dbReference type="EMBL" id="MK373770">
    <property type="protein sequence ID" value="QBQ76497.1"/>
    <property type="molecule type" value="Genomic_DNA"/>
</dbReference>
<sequence length="61" mass="6730">MISLIVWAVWSLIVGTVIYKARNLAIKENPAEEDVKAIKLGSVVLVHFAITLPLVIILCML</sequence>
<evidence type="ECO:0000313" key="3">
    <source>
        <dbReference type="Proteomes" id="UP000306560"/>
    </source>
</evidence>